<feature type="region of interest" description="Disordered" evidence="1">
    <location>
        <begin position="1"/>
        <end position="20"/>
    </location>
</feature>
<dbReference type="AlphaFoldDB" id="A0AA45L411"/>
<sequence>MNSEVRYTGSWRKSARSGSGAQCVELRCTSEAAREVRDSKAPQAGALSFDGAAWRTFLSTIQQG</sequence>
<organism evidence="3 4">
    <name type="scientific">Actinosynnema pretiosum subsp. pretiosum</name>
    <dbReference type="NCBI Taxonomy" id="103721"/>
    <lineage>
        <taxon>Bacteria</taxon>
        <taxon>Bacillati</taxon>
        <taxon>Actinomycetota</taxon>
        <taxon>Actinomycetes</taxon>
        <taxon>Pseudonocardiales</taxon>
        <taxon>Pseudonocardiaceae</taxon>
        <taxon>Actinosynnema</taxon>
    </lineage>
</organism>
<proteinExistence type="predicted"/>
<dbReference type="EMBL" id="CP073249">
    <property type="protein sequence ID" value="QUF02861.1"/>
    <property type="molecule type" value="Genomic_DNA"/>
</dbReference>
<evidence type="ECO:0000313" key="3">
    <source>
        <dbReference type="EMBL" id="QUF02861.1"/>
    </source>
</evidence>
<gene>
    <name evidence="3" type="ORF">KCV87_25960</name>
</gene>
<dbReference type="Pfam" id="PF04149">
    <property type="entry name" value="DUF397"/>
    <property type="match status" value="1"/>
</dbReference>
<dbReference type="Proteomes" id="UP000677152">
    <property type="component" value="Chromosome"/>
</dbReference>
<reference evidence="3" key="1">
    <citation type="submission" date="2021-04" db="EMBL/GenBank/DDBJ databases">
        <title>Genomic sequence of Actinosynnema pretiosum subsp. pretiosum ATCC 31280 (C-14919).</title>
        <authorList>
            <person name="Bai L."/>
            <person name="Wang X."/>
            <person name="Xiao Y."/>
        </authorList>
    </citation>
    <scope>NUCLEOTIDE SEQUENCE</scope>
    <source>
        <strain evidence="3">ATCC 31280</strain>
    </source>
</reference>
<evidence type="ECO:0000313" key="4">
    <source>
        <dbReference type="Proteomes" id="UP000677152"/>
    </source>
</evidence>
<protein>
    <submittedName>
        <fullName evidence="3">DUF397 domain-containing protein</fullName>
    </submittedName>
</protein>
<evidence type="ECO:0000256" key="1">
    <source>
        <dbReference type="SAM" id="MobiDB-lite"/>
    </source>
</evidence>
<feature type="domain" description="DUF397" evidence="2">
    <location>
        <begin position="10"/>
        <end position="61"/>
    </location>
</feature>
<dbReference type="InterPro" id="IPR007278">
    <property type="entry name" value="DUF397"/>
</dbReference>
<evidence type="ECO:0000259" key="2">
    <source>
        <dbReference type="Pfam" id="PF04149"/>
    </source>
</evidence>
<accession>A0AA45L411</accession>
<name>A0AA45L411_9PSEU</name>